<gene>
    <name evidence="2" type="ORF">GX576_05700</name>
</gene>
<keyword evidence="1" id="KW-0472">Membrane</keyword>
<feature type="transmembrane region" description="Helical" evidence="1">
    <location>
        <begin position="190"/>
        <end position="218"/>
    </location>
</feature>
<dbReference type="AlphaFoldDB" id="A0A7X7LUZ4"/>
<evidence type="ECO:0000313" key="2">
    <source>
        <dbReference type="EMBL" id="NLF53882.1"/>
    </source>
</evidence>
<protein>
    <submittedName>
        <fullName evidence="2">DUF599 domain-containing protein</fullName>
    </submittedName>
</protein>
<keyword evidence="1" id="KW-1133">Transmembrane helix</keyword>
<organism evidence="2 3">
    <name type="scientific">Thauera phenolivorans</name>
    <dbReference type="NCBI Taxonomy" id="1792543"/>
    <lineage>
        <taxon>Bacteria</taxon>
        <taxon>Pseudomonadati</taxon>
        <taxon>Pseudomonadota</taxon>
        <taxon>Betaproteobacteria</taxon>
        <taxon>Rhodocyclales</taxon>
        <taxon>Zoogloeaceae</taxon>
        <taxon>Thauera</taxon>
    </lineage>
</organism>
<dbReference type="Pfam" id="PF04654">
    <property type="entry name" value="DUF599"/>
    <property type="match status" value="1"/>
</dbReference>
<sequence>MRSFLVDTLGVADAFAVVWFLAAWIGYGWFSERSRWAQNGLQDVGDQHRLRWARQLVRREMRMTDAALVGNLMQSVSFYASTTIYIIAGLLAVLGTLDQVIRFASDLPFARESSRALWEIKLLLLLGVFVFAYFKFTWALREFNLLSILIGGTPWMKAGEDEAAAERAAQRLGRVNSLAGDDFNRGIRAYYFGLAAVAWFIQPGLFIALTTVIVIVLYRRDFASQTLDAFRADD</sequence>
<evidence type="ECO:0000313" key="3">
    <source>
        <dbReference type="Proteomes" id="UP000536534"/>
    </source>
</evidence>
<comment type="caution">
    <text evidence="2">The sequence shown here is derived from an EMBL/GenBank/DDBJ whole genome shotgun (WGS) entry which is preliminary data.</text>
</comment>
<evidence type="ECO:0000256" key="1">
    <source>
        <dbReference type="SAM" id="Phobius"/>
    </source>
</evidence>
<keyword evidence="1" id="KW-0812">Transmembrane</keyword>
<dbReference type="PANTHER" id="PTHR31881:SF6">
    <property type="entry name" value="OS09G0494600 PROTEIN"/>
    <property type="match status" value="1"/>
</dbReference>
<dbReference type="PANTHER" id="PTHR31881">
    <property type="match status" value="1"/>
</dbReference>
<dbReference type="Proteomes" id="UP000536534">
    <property type="component" value="Unassembled WGS sequence"/>
</dbReference>
<proteinExistence type="predicted"/>
<accession>A0A7X7LUZ4</accession>
<feature type="transmembrane region" description="Helical" evidence="1">
    <location>
        <begin position="12"/>
        <end position="30"/>
    </location>
</feature>
<feature type="transmembrane region" description="Helical" evidence="1">
    <location>
        <begin position="122"/>
        <end position="140"/>
    </location>
</feature>
<feature type="transmembrane region" description="Helical" evidence="1">
    <location>
        <begin position="78"/>
        <end position="101"/>
    </location>
</feature>
<name>A0A7X7LUZ4_9RHOO</name>
<reference evidence="2 3" key="1">
    <citation type="journal article" date="2020" name="Biotechnol. Biofuels">
        <title>New insights from the biogas microbiome by comprehensive genome-resolved metagenomics of nearly 1600 species originating from multiple anaerobic digesters.</title>
        <authorList>
            <person name="Campanaro S."/>
            <person name="Treu L."/>
            <person name="Rodriguez-R L.M."/>
            <person name="Kovalovszki A."/>
            <person name="Ziels R.M."/>
            <person name="Maus I."/>
            <person name="Zhu X."/>
            <person name="Kougias P.G."/>
            <person name="Basile A."/>
            <person name="Luo G."/>
            <person name="Schluter A."/>
            <person name="Konstantinidis K.T."/>
            <person name="Angelidaki I."/>
        </authorList>
    </citation>
    <scope>NUCLEOTIDE SEQUENCE [LARGE SCALE GENOMIC DNA]</scope>
    <source>
        <strain evidence="2">AS06rmzACSIP_256</strain>
    </source>
</reference>
<dbReference type="EMBL" id="JAAYYV010000149">
    <property type="protein sequence ID" value="NLF53882.1"/>
    <property type="molecule type" value="Genomic_DNA"/>
</dbReference>
<dbReference type="InterPro" id="IPR006747">
    <property type="entry name" value="DUF599"/>
</dbReference>